<evidence type="ECO:0000256" key="1">
    <source>
        <dbReference type="ARBA" id="ARBA00022500"/>
    </source>
</evidence>
<dbReference type="Pfam" id="PF03975">
    <property type="entry name" value="CheD"/>
    <property type="match status" value="1"/>
</dbReference>
<dbReference type="InterPro" id="IPR005659">
    <property type="entry name" value="Chemorcpt_Glu_NH3ase_CheD"/>
</dbReference>
<dbReference type="Proteomes" id="UP000178735">
    <property type="component" value="Unassembled WGS sequence"/>
</dbReference>
<dbReference type="EC" id="3.5.1.44" evidence="3"/>
<dbReference type="STRING" id="1817813.A2008_03865"/>
<dbReference type="CDD" id="cd16352">
    <property type="entry name" value="CheD"/>
    <property type="match status" value="1"/>
</dbReference>
<dbReference type="SUPFAM" id="SSF64438">
    <property type="entry name" value="CNF1/YfiH-like putative cysteine hydrolases"/>
    <property type="match status" value="1"/>
</dbReference>
<comment type="function">
    <text evidence="3">Probably deamidates glutamine residues to glutamate on methyl-accepting chemotaxis receptors (MCPs), playing an important role in chemotaxis.</text>
</comment>
<dbReference type="InterPro" id="IPR011324">
    <property type="entry name" value="Cytotoxic_necrot_fac-like_cat"/>
</dbReference>
<dbReference type="AlphaFoldDB" id="A0A1F7WQL1"/>
<dbReference type="PANTHER" id="PTHR35147:SF1">
    <property type="entry name" value="CHEMORECEPTOR GLUTAMINE DEAMIDASE CHED-RELATED"/>
    <property type="match status" value="1"/>
</dbReference>
<evidence type="ECO:0000256" key="3">
    <source>
        <dbReference type="HAMAP-Rule" id="MF_01440"/>
    </source>
</evidence>
<dbReference type="EMBL" id="MGFH01000126">
    <property type="protein sequence ID" value="OGM05114.1"/>
    <property type="molecule type" value="Genomic_DNA"/>
</dbReference>
<comment type="similarity">
    <text evidence="3">Belongs to the CheD family.</text>
</comment>
<dbReference type="InterPro" id="IPR038592">
    <property type="entry name" value="CheD-like_sf"/>
</dbReference>
<evidence type="ECO:0000256" key="2">
    <source>
        <dbReference type="ARBA" id="ARBA00022801"/>
    </source>
</evidence>
<protein>
    <recommendedName>
        <fullName evidence="3">Probable chemoreceptor glutamine deamidase CheD</fullName>
        <ecNumber evidence="3">3.5.1.44</ecNumber>
    </recommendedName>
</protein>
<keyword evidence="2 3" id="KW-0378">Hydrolase</keyword>
<reference evidence="4 5" key="1">
    <citation type="journal article" date="2016" name="Nat. Commun.">
        <title>Thousands of microbial genomes shed light on interconnected biogeochemical processes in an aquifer system.</title>
        <authorList>
            <person name="Anantharaman K."/>
            <person name="Brown C.T."/>
            <person name="Hug L.A."/>
            <person name="Sharon I."/>
            <person name="Castelle C.J."/>
            <person name="Probst A.J."/>
            <person name="Thomas B.C."/>
            <person name="Singh A."/>
            <person name="Wilkins M.J."/>
            <person name="Karaoz U."/>
            <person name="Brodie E.L."/>
            <person name="Williams K.H."/>
            <person name="Hubbard S.S."/>
            <person name="Banfield J.F."/>
        </authorList>
    </citation>
    <scope>NUCLEOTIDE SEQUENCE [LARGE SCALE GENOMIC DNA]</scope>
</reference>
<gene>
    <name evidence="3" type="primary">cheD</name>
    <name evidence="4" type="ORF">A2008_03865</name>
</gene>
<dbReference type="Gene3D" id="3.30.1330.200">
    <property type="match status" value="1"/>
</dbReference>
<dbReference type="PANTHER" id="PTHR35147">
    <property type="entry name" value="CHEMORECEPTOR GLUTAMINE DEAMIDASE CHED-RELATED"/>
    <property type="match status" value="1"/>
</dbReference>
<comment type="caution">
    <text evidence="4">The sequence shown here is derived from an EMBL/GenBank/DDBJ whole genome shotgun (WGS) entry which is preliminary data.</text>
</comment>
<organism evidence="4 5">
    <name type="scientific">Candidatus Wallbacteria bacterium GWC2_49_35</name>
    <dbReference type="NCBI Taxonomy" id="1817813"/>
    <lineage>
        <taxon>Bacteria</taxon>
        <taxon>Candidatus Walliibacteriota</taxon>
    </lineage>
</organism>
<name>A0A1F7WQL1_9BACT</name>
<comment type="catalytic activity">
    <reaction evidence="3">
        <text>L-glutaminyl-[protein] + H2O = L-glutamyl-[protein] + NH4(+)</text>
        <dbReference type="Rhea" id="RHEA:16441"/>
        <dbReference type="Rhea" id="RHEA-COMP:10207"/>
        <dbReference type="Rhea" id="RHEA-COMP:10208"/>
        <dbReference type="ChEBI" id="CHEBI:15377"/>
        <dbReference type="ChEBI" id="CHEBI:28938"/>
        <dbReference type="ChEBI" id="CHEBI:29973"/>
        <dbReference type="ChEBI" id="CHEBI:30011"/>
        <dbReference type="EC" id="3.5.1.44"/>
    </reaction>
</comment>
<sequence>MLKIVGMADMKVSGADGDILVTYALGSCVGLTIYDRVAGVGGMLHAMMPDSSIDPNKSKENPFMFIDTGLIKLIDGCVRMGAKKERLEIKAAGCSALKTSGFFKIGYRNFNSLTSALSGLNLALQAYDVGGKSSRTMRLMISDGEVLVEDGGKKIKL</sequence>
<proteinExistence type="inferred from homology"/>
<dbReference type="GO" id="GO:0050568">
    <property type="term" value="F:protein-glutamine glutaminase activity"/>
    <property type="evidence" value="ECO:0007669"/>
    <property type="project" value="UniProtKB-UniRule"/>
</dbReference>
<dbReference type="GO" id="GO:0006935">
    <property type="term" value="P:chemotaxis"/>
    <property type="evidence" value="ECO:0007669"/>
    <property type="project" value="UniProtKB-UniRule"/>
</dbReference>
<dbReference type="HAMAP" id="MF_01440">
    <property type="entry name" value="CheD"/>
    <property type="match status" value="1"/>
</dbReference>
<accession>A0A1F7WQL1</accession>
<evidence type="ECO:0000313" key="4">
    <source>
        <dbReference type="EMBL" id="OGM05114.1"/>
    </source>
</evidence>
<evidence type="ECO:0000313" key="5">
    <source>
        <dbReference type="Proteomes" id="UP000178735"/>
    </source>
</evidence>
<keyword evidence="1 3" id="KW-0145">Chemotaxis</keyword>